<gene>
    <name evidence="1" type="ORF">V6N11_039871</name>
</gene>
<keyword evidence="2" id="KW-1185">Reference proteome</keyword>
<comment type="caution">
    <text evidence="1">The sequence shown here is derived from an EMBL/GenBank/DDBJ whole genome shotgun (WGS) entry which is preliminary data.</text>
</comment>
<sequence>MNGGQAVATSSKDCSILASNVETGSLIARLEDAHENAINTFINITESIVASADDQGSLLLGSVDFM</sequence>
<accession>A0ABR2RFU0</accession>
<protein>
    <submittedName>
        <fullName evidence="1">Uncharacterized protein</fullName>
    </submittedName>
</protein>
<name>A0ABR2RFU0_9ROSI</name>
<proteinExistence type="predicted"/>
<reference evidence="1 2" key="1">
    <citation type="journal article" date="2024" name="G3 (Bethesda)">
        <title>Genome assembly of Hibiscus sabdariffa L. provides insights into metabolisms of medicinal natural products.</title>
        <authorList>
            <person name="Kim T."/>
        </authorList>
    </citation>
    <scope>NUCLEOTIDE SEQUENCE [LARGE SCALE GENOMIC DNA]</scope>
    <source>
        <strain evidence="1">TK-2024</strain>
        <tissue evidence="1">Old leaves</tissue>
    </source>
</reference>
<evidence type="ECO:0000313" key="2">
    <source>
        <dbReference type="Proteomes" id="UP001396334"/>
    </source>
</evidence>
<dbReference type="InterPro" id="IPR036322">
    <property type="entry name" value="WD40_repeat_dom_sf"/>
</dbReference>
<evidence type="ECO:0000313" key="1">
    <source>
        <dbReference type="EMBL" id="KAK9011789.1"/>
    </source>
</evidence>
<dbReference type="EMBL" id="JBBPBN010000022">
    <property type="protein sequence ID" value="KAK9011789.1"/>
    <property type="molecule type" value="Genomic_DNA"/>
</dbReference>
<organism evidence="1 2">
    <name type="scientific">Hibiscus sabdariffa</name>
    <name type="common">roselle</name>
    <dbReference type="NCBI Taxonomy" id="183260"/>
    <lineage>
        <taxon>Eukaryota</taxon>
        <taxon>Viridiplantae</taxon>
        <taxon>Streptophyta</taxon>
        <taxon>Embryophyta</taxon>
        <taxon>Tracheophyta</taxon>
        <taxon>Spermatophyta</taxon>
        <taxon>Magnoliopsida</taxon>
        <taxon>eudicotyledons</taxon>
        <taxon>Gunneridae</taxon>
        <taxon>Pentapetalae</taxon>
        <taxon>rosids</taxon>
        <taxon>malvids</taxon>
        <taxon>Malvales</taxon>
        <taxon>Malvaceae</taxon>
        <taxon>Malvoideae</taxon>
        <taxon>Hibiscus</taxon>
    </lineage>
</organism>
<dbReference type="SUPFAM" id="SSF50978">
    <property type="entry name" value="WD40 repeat-like"/>
    <property type="match status" value="1"/>
</dbReference>
<dbReference type="Proteomes" id="UP001396334">
    <property type="component" value="Unassembled WGS sequence"/>
</dbReference>